<dbReference type="PANTHER" id="PTHR10434:SF11">
    <property type="entry name" value="1-ACYL-SN-GLYCEROL-3-PHOSPHATE ACYLTRANSFERASE"/>
    <property type="match status" value="1"/>
</dbReference>
<dbReference type="GO" id="GO:0003841">
    <property type="term" value="F:1-acylglycerol-3-phosphate O-acyltransferase activity"/>
    <property type="evidence" value="ECO:0007669"/>
    <property type="project" value="TreeGrafter"/>
</dbReference>
<dbReference type="SMART" id="SM00563">
    <property type="entry name" value="PlsC"/>
    <property type="match status" value="1"/>
</dbReference>
<sequence length="283" mass="31935">MLDKLKKSISLKTSSEEKKKFDQVFSKLFDQYGKSEDPWGLNIHKAKKSIEYVWPLYNNYFKVRVFGKENVEDTPYMIISNHTGQIAIDGMLISTAFAMDVDPPRILRAMVERFFTGLPFIGAWAAEGGAVLGDRQNCVKLLERNQSVLIFPEGVKGIAKSTPDYYKVQSFTRGFFRIALSSKAPILPVAVVGAEETFPYVYQAKGLAKLLGLPALPISPNYFPLPSPIDIYIGKPYEIPEGLSADSPDKDIDKHIFELENIVQTMINDGLKKRREFWGNVKK</sequence>
<dbReference type="InterPro" id="IPR002123">
    <property type="entry name" value="Plipid/glycerol_acylTrfase"/>
</dbReference>
<dbReference type="Pfam" id="PF01553">
    <property type="entry name" value="Acyltransferase"/>
    <property type="match status" value="1"/>
</dbReference>
<dbReference type="CDD" id="cd07987">
    <property type="entry name" value="LPLAT_MGAT-like"/>
    <property type="match status" value="1"/>
</dbReference>
<reference evidence="6" key="1">
    <citation type="journal article" date="2017" name="Proc. Natl. Acad. Sci. U.S.A.">
        <title>Simulation of Deepwater Horizon oil plume reveals substrate specialization within a complex community of hydrocarbon-degraders.</title>
        <authorList>
            <person name="Hu P."/>
            <person name="Dubinsky E.A."/>
            <person name="Probst A.J."/>
            <person name="Wang J."/>
            <person name="Sieber C.M.K."/>
            <person name="Tom L.M."/>
            <person name="Gardinali P."/>
            <person name="Banfield J.F."/>
            <person name="Atlas R.M."/>
            <person name="Andersen G.L."/>
        </authorList>
    </citation>
    <scope>NUCLEOTIDE SEQUENCE [LARGE SCALE GENOMIC DNA]</scope>
</reference>
<evidence type="ECO:0000313" key="5">
    <source>
        <dbReference type="EMBL" id="OUR98969.1"/>
    </source>
</evidence>
<protein>
    <recommendedName>
        <fullName evidence="4">Phospholipid/glycerol acyltransferase domain-containing protein</fullName>
    </recommendedName>
</protein>
<evidence type="ECO:0000259" key="4">
    <source>
        <dbReference type="SMART" id="SM00563"/>
    </source>
</evidence>
<organism evidence="5 6">
    <name type="scientific">Halobacteriovorax marinus</name>
    <dbReference type="NCBI Taxonomy" id="97084"/>
    <lineage>
        <taxon>Bacteria</taxon>
        <taxon>Pseudomonadati</taxon>
        <taxon>Bdellovibrionota</taxon>
        <taxon>Bacteriovoracia</taxon>
        <taxon>Bacteriovoracales</taxon>
        <taxon>Halobacteriovoraceae</taxon>
        <taxon>Halobacteriovorax</taxon>
    </lineage>
</organism>
<dbReference type="Proteomes" id="UP000196531">
    <property type="component" value="Unassembled WGS sequence"/>
</dbReference>
<feature type="domain" description="Phospholipid/glycerol acyltransferase" evidence="4">
    <location>
        <begin position="76"/>
        <end position="194"/>
    </location>
</feature>
<keyword evidence="2" id="KW-0808">Transferase</keyword>
<evidence type="ECO:0000256" key="1">
    <source>
        <dbReference type="ARBA" id="ARBA00005189"/>
    </source>
</evidence>
<proteinExistence type="predicted"/>
<dbReference type="AlphaFoldDB" id="A0A1Y5FBA9"/>
<evidence type="ECO:0000256" key="2">
    <source>
        <dbReference type="ARBA" id="ARBA00022679"/>
    </source>
</evidence>
<comment type="caution">
    <text evidence="5">The sequence shown here is derived from an EMBL/GenBank/DDBJ whole genome shotgun (WGS) entry which is preliminary data.</text>
</comment>
<dbReference type="SUPFAM" id="SSF69593">
    <property type="entry name" value="Glycerol-3-phosphate (1)-acyltransferase"/>
    <property type="match status" value="1"/>
</dbReference>
<evidence type="ECO:0000313" key="6">
    <source>
        <dbReference type="Proteomes" id="UP000196531"/>
    </source>
</evidence>
<keyword evidence="3" id="KW-0012">Acyltransferase</keyword>
<accession>A0A1Y5FBA9</accession>
<gene>
    <name evidence="5" type="ORF">A9Q84_04670</name>
</gene>
<name>A0A1Y5FBA9_9BACT</name>
<dbReference type="PANTHER" id="PTHR10434">
    <property type="entry name" value="1-ACYL-SN-GLYCEROL-3-PHOSPHATE ACYLTRANSFERASE"/>
    <property type="match status" value="1"/>
</dbReference>
<dbReference type="EMBL" id="MAAO01000004">
    <property type="protein sequence ID" value="OUR98969.1"/>
    <property type="molecule type" value="Genomic_DNA"/>
</dbReference>
<evidence type="ECO:0000256" key="3">
    <source>
        <dbReference type="ARBA" id="ARBA00023315"/>
    </source>
</evidence>
<dbReference type="GO" id="GO:0006654">
    <property type="term" value="P:phosphatidic acid biosynthetic process"/>
    <property type="evidence" value="ECO:0007669"/>
    <property type="project" value="TreeGrafter"/>
</dbReference>
<comment type="pathway">
    <text evidence="1">Lipid metabolism.</text>
</comment>